<evidence type="ECO:0000256" key="5">
    <source>
        <dbReference type="ARBA" id="ARBA00033740"/>
    </source>
</evidence>
<evidence type="ECO:0000256" key="2">
    <source>
        <dbReference type="ARBA" id="ARBA00022679"/>
    </source>
</evidence>
<dbReference type="PANTHER" id="PTHR11525:SF0">
    <property type="entry name" value="FARNESYL PYROPHOSPHATE SYNTHASE"/>
    <property type="match status" value="1"/>
</dbReference>
<comment type="caution">
    <text evidence="8">The sequence shown here is derived from an EMBL/GenBank/DDBJ whole genome shotgun (WGS) entry which is preliminary data.</text>
</comment>
<protein>
    <recommendedName>
        <fullName evidence="6">Farnesyl pyrophosphate synthase</fullName>
    </recommendedName>
</protein>
<dbReference type="InterPro" id="IPR039702">
    <property type="entry name" value="FPS1-like"/>
</dbReference>
<comment type="pathway">
    <text evidence="5">Pheromone biosynthesis.</text>
</comment>
<dbReference type="OrthoDB" id="10257492at2759"/>
<dbReference type="Proteomes" id="UP000218231">
    <property type="component" value="Unassembled WGS sequence"/>
</dbReference>
<dbReference type="PROSITE" id="PS00723">
    <property type="entry name" value="POLYPRENYL_SYNTHASE_1"/>
    <property type="match status" value="1"/>
</dbReference>
<dbReference type="InterPro" id="IPR008949">
    <property type="entry name" value="Isoprenoid_synthase_dom_sf"/>
</dbReference>
<keyword evidence="3" id="KW-0479">Metal-binding</keyword>
<keyword evidence="2 7" id="KW-0808">Transferase</keyword>
<comment type="cofactor">
    <cofactor evidence="1">
        <name>Mg(2+)</name>
        <dbReference type="ChEBI" id="CHEBI:18420"/>
    </cofactor>
</comment>
<name>A0A2A2KWC6_9BILA</name>
<dbReference type="EMBL" id="LIAE01007591">
    <property type="protein sequence ID" value="PAV78271.1"/>
    <property type="molecule type" value="Genomic_DNA"/>
</dbReference>
<keyword evidence="9" id="KW-1185">Reference proteome</keyword>
<comment type="similarity">
    <text evidence="7">Belongs to the FPP/GGPP synthase family.</text>
</comment>
<dbReference type="InterPro" id="IPR033749">
    <property type="entry name" value="Polyprenyl_synt_CS"/>
</dbReference>
<evidence type="ECO:0000256" key="1">
    <source>
        <dbReference type="ARBA" id="ARBA00001946"/>
    </source>
</evidence>
<dbReference type="GO" id="GO:0004337">
    <property type="term" value="F:(2E,6E)-farnesyl diphosphate synthase activity"/>
    <property type="evidence" value="ECO:0007669"/>
    <property type="project" value="TreeGrafter"/>
</dbReference>
<proteinExistence type="inferred from homology"/>
<evidence type="ECO:0000256" key="7">
    <source>
        <dbReference type="RuleBase" id="RU004466"/>
    </source>
</evidence>
<dbReference type="InterPro" id="IPR000092">
    <property type="entry name" value="Polyprenyl_synt"/>
</dbReference>
<dbReference type="Gene3D" id="1.10.600.10">
    <property type="entry name" value="Farnesyl Diphosphate Synthase"/>
    <property type="match status" value="2"/>
</dbReference>
<dbReference type="SUPFAM" id="SSF48576">
    <property type="entry name" value="Terpenoid synthases"/>
    <property type="match status" value="1"/>
</dbReference>
<dbReference type="Pfam" id="PF00348">
    <property type="entry name" value="polyprenyl_synt"/>
    <property type="match status" value="2"/>
</dbReference>
<evidence type="ECO:0000256" key="3">
    <source>
        <dbReference type="ARBA" id="ARBA00022723"/>
    </source>
</evidence>
<keyword evidence="4" id="KW-0460">Magnesium</keyword>
<dbReference type="GO" id="GO:0004161">
    <property type="term" value="F:dimethylallyltranstransferase activity"/>
    <property type="evidence" value="ECO:0007669"/>
    <property type="project" value="TreeGrafter"/>
</dbReference>
<gene>
    <name evidence="8" type="ORF">WR25_17667</name>
</gene>
<dbReference type="GO" id="GO:0045337">
    <property type="term" value="P:farnesyl diphosphate biosynthetic process"/>
    <property type="evidence" value="ECO:0007669"/>
    <property type="project" value="TreeGrafter"/>
</dbReference>
<evidence type="ECO:0000313" key="9">
    <source>
        <dbReference type="Proteomes" id="UP000218231"/>
    </source>
</evidence>
<dbReference type="PANTHER" id="PTHR11525">
    <property type="entry name" value="FARNESYL-PYROPHOSPHATE SYNTHETASE"/>
    <property type="match status" value="1"/>
</dbReference>
<dbReference type="GO" id="GO:0005737">
    <property type="term" value="C:cytoplasm"/>
    <property type="evidence" value="ECO:0007669"/>
    <property type="project" value="TreeGrafter"/>
</dbReference>
<dbReference type="GO" id="GO:0046872">
    <property type="term" value="F:metal ion binding"/>
    <property type="evidence" value="ECO:0007669"/>
    <property type="project" value="UniProtKB-KW"/>
</dbReference>
<dbReference type="GO" id="GO:0042811">
    <property type="term" value="P:pheromone biosynthetic process"/>
    <property type="evidence" value="ECO:0007669"/>
    <property type="project" value="UniProtKB-ARBA"/>
</dbReference>
<reference evidence="8 9" key="1">
    <citation type="journal article" date="2017" name="Curr. Biol.">
        <title>Genome architecture and evolution of a unichromosomal asexual nematode.</title>
        <authorList>
            <person name="Fradin H."/>
            <person name="Zegar C."/>
            <person name="Gutwein M."/>
            <person name="Lucas J."/>
            <person name="Kovtun M."/>
            <person name="Corcoran D."/>
            <person name="Baugh L.R."/>
            <person name="Kiontke K."/>
            <person name="Gunsalus K."/>
            <person name="Fitch D.H."/>
            <person name="Piano F."/>
        </authorList>
    </citation>
    <scope>NUCLEOTIDE SEQUENCE [LARGE SCALE GENOMIC DNA]</scope>
    <source>
        <strain evidence="8">PF1309</strain>
    </source>
</reference>
<accession>A0A2A2KWC6</accession>
<dbReference type="STRING" id="2018661.A0A2A2KWC6"/>
<organism evidence="8 9">
    <name type="scientific">Diploscapter pachys</name>
    <dbReference type="NCBI Taxonomy" id="2018661"/>
    <lineage>
        <taxon>Eukaryota</taxon>
        <taxon>Metazoa</taxon>
        <taxon>Ecdysozoa</taxon>
        <taxon>Nematoda</taxon>
        <taxon>Chromadorea</taxon>
        <taxon>Rhabditida</taxon>
        <taxon>Rhabditina</taxon>
        <taxon>Rhabditomorpha</taxon>
        <taxon>Rhabditoidea</taxon>
        <taxon>Rhabditidae</taxon>
        <taxon>Diploscapter</taxon>
    </lineage>
</organism>
<evidence type="ECO:0000313" key="8">
    <source>
        <dbReference type="EMBL" id="PAV78271.1"/>
    </source>
</evidence>
<dbReference type="AlphaFoldDB" id="A0A2A2KWC6"/>
<evidence type="ECO:0000256" key="4">
    <source>
        <dbReference type="ARBA" id="ARBA00022842"/>
    </source>
</evidence>
<sequence length="275" mass="32140">MLPKLDEAKRALFDEVASTIEIEQTFYLIADDIMDGSETRRGKLCWYKRPEVGLSAINDCFLLEAFIEDILRDILSDHPNVDRICEAYRRSKRITLIGQLLDTNSMRNLDALSWQRHFYSKQFLINEFIFRYELLVEHKTSPIPSSTRSKWLCFWLITSDDMLDVYGDSNVTGKIGTDIQDGKCTWPAVRAMQKLQQNKTNDLEIFKNSFGKPDAESIETVKKIYTQLKLREEFSRFEKYMNDGIMESVRNLPEDLQPLSSVFEGTLHHLMDRKK</sequence>
<evidence type="ECO:0000256" key="6">
    <source>
        <dbReference type="ARBA" id="ARBA00034546"/>
    </source>
</evidence>